<dbReference type="EMBL" id="JBHUGH010000001">
    <property type="protein sequence ID" value="MFD1910686.1"/>
    <property type="molecule type" value="Genomic_DNA"/>
</dbReference>
<protein>
    <submittedName>
        <fullName evidence="1">Uncharacterized protein</fullName>
    </submittedName>
</protein>
<gene>
    <name evidence="1" type="ORF">ACFSGJ_00495</name>
</gene>
<sequence length="106" mass="11842">MIDFARDGFGRYVDGLFSDPRVKIPPEGGRPCLVRSITRRISFRTLALVGHNDAVPLDPATLPAHWRAMTGEESPDHVLIVRALKFYADNDGHPLIEHRARGRIAT</sequence>
<keyword evidence="2" id="KW-1185">Reference proteome</keyword>
<proteinExistence type="predicted"/>
<evidence type="ECO:0000313" key="2">
    <source>
        <dbReference type="Proteomes" id="UP001597353"/>
    </source>
</evidence>
<dbReference type="Proteomes" id="UP001597353">
    <property type="component" value="Unassembled WGS sequence"/>
</dbReference>
<reference evidence="2" key="1">
    <citation type="journal article" date="2019" name="Int. J. Syst. Evol. Microbiol.">
        <title>The Global Catalogue of Microorganisms (GCM) 10K type strain sequencing project: providing services to taxonomists for standard genome sequencing and annotation.</title>
        <authorList>
            <consortium name="The Broad Institute Genomics Platform"/>
            <consortium name="The Broad Institute Genome Sequencing Center for Infectious Disease"/>
            <person name="Wu L."/>
            <person name="Ma J."/>
        </authorList>
    </citation>
    <scope>NUCLEOTIDE SEQUENCE [LARGE SCALE GENOMIC DNA]</scope>
    <source>
        <strain evidence="2">CGMCC 4.7242</strain>
    </source>
</reference>
<organism evidence="1 2">
    <name type="scientific">Halodurantibacterium flavum</name>
    <dbReference type="NCBI Taxonomy" id="1382802"/>
    <lineage>
        <taxon>Bacteria</taxon>
        <taxon>Pseudomonadati</taxon>
        <taxon>Pseudomonadota</taxon>
        <taxon>Alphaproteobacteria</taxon>
        <taxon>Rhodobacterales</taxon>
        <taxon>Paracoccaceae</taxon>
        <taxon>Halodurantibacterium</taxon>
    </lineage>
</organism>
<dbReference type="RefSeq" id="WP_390258523.1">
    <property type="nucleotide sequence ID" value="NZ_JBHUGH010000001.1"/>
</dbReference>
<name>A0ABW4RZN0_9RHOB</name>
<accession>A0ABW4RZN0</accession>
<comment type="caution">
    <text evidence="1">The sequence shown here is derived from an EMBL/GenBank/DDBJ whole genome shotgun (WGS) entry which is preliminary data.</text>
</comment>
<evidence type="ECO:0000313" key="1">
    <source>
        <dbReference type="EMBL" id="MFD1910686.1"/>
    </source>
</evidence>